<evidence type="ECO:0000313" key="3">
    <source>
        <dbReference type="Proteomes" id="UP000029981"/>
    </source>
</evidence>
<reference evidence="2 3" key="3">
    <citation type="journal article" date="2010" name="BMC Genomics">
        <title>Transcriptome sequencing and comparative analysis of cucumber flowers with different sex types.</title>
        <authorList>
            <person name="Guo S."/>
            <person name="Zheng Y."/>
            <person name="Joung J.G."/>
            <person name="Liu S."/>
            <person name="Zhang Z."/>
            <person name="Crasta O.R."/>
            <person name="Sobral B.W."/>
            <person name="Xu Y."/>
            <person name="Huang S."/>
            <person name="Fei Z."/>
        </authorList>
    </citation>
    <scope>NUCLEOTIDE SEQUENCE [LARGE SCALE GENOMIC DNA]</scope>
    <source>
        <strain evidence="3">cv. 9930</strain>
    </source>
</reference>
<dbReference type="AlphaFoldDB" id="A0A0A0LES2"/>
<feature type="compositionally biased region" description="Basic and acidic residues" evidence="1">
    <location>
        <begin position="11"/>
        <end position="20"/>
    </location>
</feature>
<keyword evidence="3" id="KW-1185">Reference proteome</keyword>
<protein>
    <submittedName>
        <fullName evidence="2">Uncharacterized protein</fullName>
    </submittedName>
</protein>
<reference evidence="2 3" key="1">
    <citation type="journal article" date="2009" name="Nat. Genet.">
        <title>The genome of the cucumber, Cucumis sativus L.</title>
        <authorList>
            <person name="Huang S."/>
            <person name="Li R."/>
            <person name="Zhang Z."/>
            <person name="Li L."/>
            <person name="Gu X."/>
            <person name="Fan W."/>
            <person name="Lucas W.J."/>
            <person name="Wang X."/>
            <person name="Xie B."/>
            <person name="Ni P."/>
            <person name="Ren Y."/>
            <person name="Zhu H."/>
            <person name="Li J."/>
            <person name="Lin K."/>
            <person name="Jin W."/>
            <person name="Fei Z."/>
            <person name="Li G."/>
            <person name="Staub J."/>
            <person name="Kilian A."/>
            <person name="van der Vossen E.A."/>
            <person name="Wu Y."/>
            <person name="Guo J."/>
            <person name="He J."/>
            <person name="Jia Z."/>
            <person name="Ren Y."/>
            <person name="Tian G."/>
            <person name="Lu Y."/>
            <person name="Ruan J."/>
            <person name="Qian W."/>
            <person name="Wang M."/>
            <person name="Huang Q."/>
            <person name="Li B."/>
            <person name="Xuan Z."/>
            <person name="Cao J."/>
            <person name="Asan"/>
            <person name="Wu Z."/>
            <person name="Zhang J."/>
            <person name="Cai Q."/>
            <person name="Bai Y."/>
            <person name="Zhao B."/>
            <person name="Han Y."/>
            <person name="Li Y."/>
            <person name="Li X."/>
            <person name="Wang S."/>
            <person name="Shi Q."/>
            <person name="Liu S."/>
            <person name="Cho W.K."/>
            <person name="Kim J.Y."/>
            <person name="Xu Y."/>
            <person name="Heller-Uszynska K."/>
            <person name="Miao H."/>
            <person name="Cheng Z."/>
            <person name="Zhang S."/>
            <person name="Wu J."/>
            <person name="Yang Y."/>
            <person name="Kang H."/>
            <person name="Li M."/>
            <person name="Liang H."/>
            <person name="Ren X."/>
            <person name="Shi Z."/>
            <person name="Wen M."/>
            <person name="Jian M."/>
            <person name="Yang H."/>
            <person name="Zhang G."/>
            <person name="Yang Z."/>
            <person name="Chen R."/>
            <person name="Liu S."/>
            <person name="Li J."/>
            <person name="Ma L."/>
            <person name="Liu H."/>
            <person name="Zhou Y."/>
            <person name="Zhao J."/>
            <person name="Fang X."/>
            <person name="Li G."/>
            <person name="Fang L."/>
            <person name="Li Y."/>
            <person name="Liu D."/>
            <person name="Zheng H."/>
            <person name="Zhang Y."/>
            <person name="Qin N."/>
            <person name="Li Z."/>
            <person name="Yang G."/>
            <person name="Yang S."/>
            <person name="Bolund L."/>
            <person name="Kristiansen K."/>
            <person name="Zheng H."/>
            <person name="Li S."/>
            <person name="Zhang X."/>
            <person name="Yang H."/>
            <person name="Wang J."/>
            <person name="Sun R."/>
            <person name="Zhang B."/>
            <person name="Jiang S."/>
            <person name="Wang J."/>
            <person name="Du Y."/>
            <person name="Li S."/>
        </authorList>
    </citation>
    <scope>NUCLEOTIDE SEQUENCE [LARGE SCALE GENOMIC DNA]</scope>
    <source>
        <strain evidence="3">cv. 9930</strain>
    </source>
</reference>
<sequence>MDSPVCGRLEFSGRSHREGEGGGNKTTKVPLNNENCNSGFGGWVELPETGFWWILILCAETGSWFFPTGRQQN</sequence>
<dbReference type="Proteomes" id="UP000029981">
    <property type="component" value="Chromosome 3"/>
</dbReference>
<organism evidence="2 3">
    <name type="scientific">Cucumis sativus</name>
    <name type="common">Cucumber</name>
    <dbReference type="NCBI Taxonomy" id="3659"/>
    <lineage>
        <taxon>Eukaryota</taxon>
        <taxon>Viridiplantae</taxon>
        <taxon>Streptophyta</taxon>
        <taxon>Embryophyta</taxon>
        <taxon>Tracheophyta</taxon>
        <taxon>Spermatophyta</taxon>
        <taxon>Magnoliopsida</taxon>
        <taxon>eudicotyledons</taxon>
        <taxon>Gunneridae</taxon>
        <taxon>Pentapetalae</taxon>
        <taxon>rosids</taxon>
        <taxon>fabids</taxon>
        <taxon>Cucurbitales</taxon>
        <taxon>Cucurbitaceae</taxon>
        <taxon>Benincaseae</taxon>
        <taxon>Cucumis</taxon>
    </lineage>
</organism>
<evidence type="ECO:0000313" key="2">
    <source>
        <dbReference type="EMBL" id="KGN60288.1"/>
    </source>
</evidence>
<evidence type="ECO:0000256" key="1">
    <source>
        <dbReference type="SAM" id="MobiDB-lite"/>
    </source>
</evidence>
<gene>
    <name evidence="2" type="ORF">Csa_3G893380</name>
</gene>
<reference evidence="2 3" key="2">
    <citation type="journal article" date="2009" name="PLoS ONE">
        <title>An integrated genetic and cytogenetic map of the cucumber genome.</title>
        <authorList>
            <person name="Ren Y."/>
            <person name="Zhang Z."/>
            <person name="Liu J."/>
            <person name="Staub J.E."/>
            <person name="Han Y."/>
            <person name="Cheng Z."/>
            <person name="Li X."/>
            <person name="Lu J."/>
            <person name="Miao H."/>
            <person name="Kang H."/>
            <person name="Xie B."/>
            <person name="Gu X."/>
            <person name="Wang X."/>
            <person name="Du Y."/>
            <person name="Jin W."/>
            <person name="Huang S."/>
        </authorList>
    </citation>
    <scope>NUCLEOTIDE SEQUENCE [LARGE SCALE GENOMIC DNA]</scope>
    <source>
        <strain evidence="3">cv. 9930</strain>
    </source>
</reference>
<name>A0A0A0LES2_CUCSA</name>
<dbReference type="EMBL" id="CM002924">
    <property type="protein sequence ID" value="KGN60288.1"/>
    <property type="molecule type" value="Genomic_DNA"/>
</dbReference>
<dbReference type="Gramene" id="KGN60288">
    <property type="protein sequence ID" value="KGN60288"/>
    <property type="gene ID" value="Csa_3G893380"/>
</dbReference>
<reference evidence="2 3" key="4">
    <citation type="journal article" date="2011" name="BMC Genomics">
        <title>RNA-Seq improves annotation of protein-coding genes in the cucumber genome.</title>
        <authorList>
            <person name="Li Z."/>
            <person name="Zhang Z."/>
            <person name="Yan P."/>
            <person name="Huang S."/>
            <person name="Fei Z."/>
            <person name="Lin K."/>
        </authorList>
    </citation>
    <scope>NUCLEOTIDE SEQUENCE [LARGE SCALE GENOMIC DNA]</scope>
    <source>
        <strain evidence="3">cv. 9930</strain>
    </source>
</reference>
<proteinExistence type="predicted"/>
<accession>A0A0A0LES2</accession>
<feature type="region of interest" description="Disordered" evidence="1">
    <location>
        <begin position="11"/>
        <end position="31"/>
    </location>
</feature>